<dbReference type="GO" id="GO:0017075">
    <property type="term" value="F:syntaxin-1 binding"/>
    <property type="evidence" value="ECO:0007669"/>
    <property type="project" value="TreeGrafter"/>
</dbReference>
<proteinExistence type="predicted"/>
<dbReference type="PROSITE" id="PS51259">
    <property type="entry name" value="MHD2"/>
    <property type="match status" value="1"/>
</dbReference>
<dbReference type="SUPFAM" id="SSF49562">
    <property type="entry name" value="C2 domain (Calcium/lipid-binding domain, CaLB)"/>
    <property type="match status" value="1"/>
</dbReference>
<dbReference type="EMBL" id="UXUI01012421">
    <property type="protein sequence ID" value="VDD96882.1"/>
    <property type="molecule type" value="Genomic_DNA"/>
</dbReference>
<dbReference type="GO" id="GO:0016082">
    <property type="term" value="P:synaptic vesicle priming"/>
    <property type="evidence" value="ECO:0007669"/>
    <property type="project" value="TreeGrafter"/>
</dbReference>
<evidence type="ECO:0000259" key="2">
    <source>
        <dbReference type="PROSITE" id="PS50004"/>
    </source>
</evidence>
<feature type="domain" description="MHD2" evidence="3">
    <location>
        <begin position="111"/>
        <end position="267"/>
    </location>
</feature>
<dbReference type="Gene3D" id="2.60.40.150">
    <property type="entry name" value="C2 domain"/>
    <property type="match status" value="1"/>
</dbReference>
<dbReference type="STRING" id="51028.A0A0N4VN87"/>
<dbReference type="WBParaSite" id="EVEC_0001243301-mRNA-1">
    <property type="protein sequence ID" value="EVEC_0001243301-mRNA-1"/>
    <property type="gene ID" value="EVEC_0001243301"/>
</dbReference>
<dbReference type="GO" id="GO:0061789">
    <property type="term" value="P:dense core granule priming"/>
    <property type="evidence" value="ECO:0007669"/>
    <property type="project" value="TreeGrafter"/>
</dbReference>
<dbReference type="Gene3D" id="1.20.58.1100">
    <property type="match status" value="1"/>
</dbReference>
<evidence type="ECO:0000256" key="1">
    <source>
        <dbReference type="SAM" id="MobiDB-lite"/>
    </source>
</evidence>
<accession>A0A0N4VN87</accession>
<dbReference type="OrthoDB" id="10053234at2759"/>
<dbReference type="PROSITE" id="PS50004">
    <property type="entry name" value="C2"/>
    <property type="match status" value="1"/>
</dbReference>
<dbReference type="AlphaFoldDB" id="A0A0N4VN87"/>
<reference evidence="4 5" key="2">
    <citation type="submission" date="2018-10" db="EMBL/GenBank/DDBJ databases">
        <authorList>
            <consortium name="Pathogen Informatics"/>
        </authorList>
    </citation>
    <scope>NUCLEOTIDE SEQUENCE [LARGE SCALE GENOMIC DNA]</scope>
</reference>
<dbReference type="GO" id="GO:0005516">
    <property type="term" value="F:calmodulin binding"/>
    <property type="evidence" value="ECO:0007669"/>
    <property type="project" value="TreeGrafter"/>
</dbReference>
<dbReference type="GO" id="GO:0035249">
    <property type="term" value="P:synaptic transmission, glutamatergic"/>
    <property type="evidence" value="ECO:0007669"/>
    <property type="project" value="TreeGrafter"/>
</dbReference>
<gene>
    <name evidence="4" type="ORF">EVEC_LOCUS11633</name>
</gene>
<dbReference type="InterPro" id="IPR027080">
    <property type="entry name" value="Unc-13"/>
</dbReference>
<dbReference type="Proteomes" id="UP000274131">
    <property type="component" value="Unassembled WGS sequence"/>
</dbReference>
<dbReference type="GO" id="GO:0030672">
    <property type="term" value="C:synaptic vesicle membrane"/>
    <property type="evidence" value="ECO:0007669"/>
    <property type="project" value="TreeGrafter"/>
</dbReference>
<dbReference type="InterPro" id="IPR035892">
    <property type="entry name" value="C2_domain_sf"/>
</dbReference>
<evidence type="ECO:0000313" key="5">
    <source>
        <dbReference type="Proteomes" id="UP000274131"/>
    </source>
</evidence>
<dbReference type="FunFam" id="2.60.40.150:FF:000014">
    <property type="entry name" value="protein unc-13 homolog B"/>
    <property type="match status" value="1"/>
</dbReference>
<feature type="domain" description="C2" evidence="2">
    <location>
        <begin position="282"/>
        <end position="408"/>
    </location>
</feature>
<dbReference type="PANTHER" id="PTHR10480:SF12">
    <property type="entry name" value="UNC-13, ISOFORM E"/>
    <property type="match status" value="1"/>
</dbReference>
<dbReference type="GO" id="GO:0099525">
    <property type="term" value="P:presynaptic dense core vesicle exocytosis"/>
    <property type="evidence" value="ECO:0007669"/>
    <property type="project" value="TreeGrafter"/>
</dbReference>
<dbReference type="GO" id="GO:0019992">
    <property type="term" value="F:diacylglycerol binding"/>
    <property type="evidence" value="ECO:0007669"/>
    <property type="project" value="InterPro"/>
</dbReference>
<dbReference type="GO" id="GO:0043195">
    <property type="term" value="C:terminal bouton"/>
    <property type="evidence" value="ECO:0007669"/>
    <property type="project" value="TreeGrafter"/>
</dbReference>
<dbReference type="PANTHER" id="PTHR10480">
    <property type="entry name" value="PROTEIN UNC-13 HOMOLOG"/>
    <property type="match status" value="1"/>
</dbReference>
<dbReference type="GO" id="GO:0031594">
    <property type="term" value="C:neuromuscular junction"/>
    <property type="evidence" value="ECO:0007669"/>
    <property type="project" value="TreeGrafter"/>
</dbReference>
<dbReference type="GO" id="GO:0016081">
    <property type="term" value="P:synaptic vesicle docking"/>
    <property type="evidence" value="ECO:0007669"/>
    <property type="project" value="TreeGrafter"/>
</dbReference>
<evidence type="ECO:0000313" key="4">
    <source>
        <dbReference type="EMBL" id="VDD96882.1"/>
    </source>
</evidence>
<feature type="region of interest" description="Disordered" evidence="1">
    <location>
        <begin position="446"/>
        <end position="468"/>
    </location>
</feature>
<dbReference type="SMART" id="SM00239">
    <property type="entry name" value="C2"/>
    <property type="match status" value="1"/>
</dbReference>
<dbReference type="InterPro" id="IPR010439">
    <property type="entry name" value="MUN_dom"/>
</dbReference>
<protein>
    <submittedName>
        <fullName evidence="6">C2 domain-containing protein</fullName>
    </submittedName>
</protein>
<feature type="compositionally biased region" description="Low complexity" evidence="1">
    <location>
        <begin position="451"/>
        <end position="468"/>
    </location>
</feature>
<organism evidence="6">
    <name type="scientific">Enterobius vermicularis</name>
    <name type="common">Human pinworm</name>
    <dbReference type="NCBI Taxonomy" id="51028"/>
    <lineage>
        <taxon>Eukaryota</taxon>
        <taxon>Metazoa</taxon>
        <taxon>Ecdysozoa</taxon>
        <taxon>Nematoda</taxon>
        <taxon>Chromadorea</taxon>
        <taxon>Rhabditida</taxon>
        <taxon>Spirurina</taxon>
        <taxon>Oxyuridomorpha</taxon>
        <taxon>Oxyuroidea</taxon>
        <taxon>Oxyuridae</taxon>
        <taxon>Enterobius</taxon>
    </lineage>
</organism>
<dbReference type="GO" id="GO:0042734">
    <property type="term" value="C:presynaptic membrane"/>
    <property type="evidence" value="ECO:0007669"/>
    <property type="project" value="TreeGrafter"/>
</dbReference>
<dbReference type="Pfam" id="PF00168">
    <property type="entry name" value="C2"/>
    <property type="match status" value="1"/>
</dbReference>
<keyword evidence="5" id="KW-1185">Reference proteome</keyword>
<dbReference type="InterPro" id="IPR000008">
    <property type="entry name" value="C2_dom"/>
</dbReference>
<reference evidence="6" key="1">
    <citation type="submission" date="2017-02" db="UniProtKB">
        <authorList>
            <consortium name="WormBaseParasite"/>
        </authorList>
    </citation>
    <scope>IDENTIFICATION</scope>
</reference>
<dbReference type="GO" id="GO:0098831">
    <property type="term" value="C:presynaptic active zone cytoplasmic component"/>
    <property type="evidence" value="ECO:0007669"/>
    <property type="project" value="TreeGrafter"/>
</dbReference>
<dbReference type="Gene3D" id="1.10.357.50">
    <property type="match status" value="1"/>
</dbReference>
<dbReference type="Pfam" id="PF06292">
    <property type="entry name" value="MUN"/>
    <property type="match status" value="1"/>
</dbReference>
<sequence length="468" mass="52860">MRRFSKTLCKVLLTYSDLVKKDFPNYVGDEKLACILQNNIQQLRVELEKIFLIMAGDSKSEVDKVCTDRLQNLQNQLFNVISTLASQFVEHFTPTIHEKITKMGAILAKIKGPLDNKALLGPFKLQQYATDCVKAVLKCLLKALWTCVINGLEKLVVLPPLDNKAFLKQIPGTRLGDVTRLMSTHLREVKSMTSVKEMMDIARESDRALTPKQCKVLDLCLDAIKDSFHAGGQGLKEAFFEKSPDLKSLKSALSLYTQPTEQLIRKFVKTQKDQGALALEEPVGEISVEVDLFDNPETDEKRITIKVIAANDLRWQTNHVFRPFVEIHLIGPSLANKKKVATKSKAGAWAPKFNEVFNLTVSMDVDLDQYELIFQVKDYFFARDDRIVGVGVLQLSAVTERSKYANWIQLARRLHIDDTGLILLRILSQRQSDELAKEFVRIKSESRYETESSLAAATSHSTLTGEPE</sequence>
<name>A0A0N4VN87_ENTVE</name>
<evidence type="ECO:0000313" key="6">
    <source>
        <dbReference type="WBParaSite" id="EVEC_0001243301-mRNA-1"/>
    </source>
</evidence>
<dbReference type="InterPro" id="IPR014772">
    <property type="entry name" value="Munc13_dom-2"/>
</dbReference>
<evidence type="ECO:0000259" key="3">
    <source>
        <dbReference type="PROSITE" id="PS51259"/>
    </source>
</evidence>